<proteinExistence type="predicted"/>
<reference evidence="1 2" key="1">
    <citation type="submission" date="2019-03" db="EMBL/GenBank/DDBJ databases">
        <title>The genome sequence of a newly discovered highly antifungal drug resistant Aspergillus species, Aspergillus tanneri NIH 1004.</title>
        <authorList>
            <person name="Mounaud S."/>
            <person name="Singh I."/>
            <person name="Joardar V."/>
            <person name="Pakala S."/>
            <person name="Pakala S."/>
            <person name="Venepally P."/>
            <person name="Hoover J."/>
            <person name="Nierman W."/>
            <person name="Chung J."/>
            <person name="Losada L."/>
        </authorList>
    </citation>
    <scope>NUCLEOTIDE SEQUENCE [LARGE SCALE GENOMIC DNA]</scope>
    <source>
        <strain evidence="1 2">NIH1004</strain>
    </source>
</reference>
<organism evidence="1 2">
    <name type="scientific">Aspergillus tanneri</name>
    <dbReference type="NCBI Taxonomy" id="1220188"/>
    <lineage>
        <taxon>Eukaryota</taxon>
        <taxon>Fungi</taxon>
        <taxon>Dikarya</taxon>
        <taxon>Ascomycota</taxon>
        <taxon>Pezizomycotina</taxon>
        <taxon>Eurotiomycetes</taxon>
        <taxon>Eurotiomycetidae</taxon>
        <taxon>Eurotiales</taxon>
        <taxon>Aspergillaceae</taxon>
        <taxon>Aspergillus</taxon>
        <taxon>Aspergillus subgen. Circumdati</taxon>
    </lineage>
</organism>
<name>A0A4S3JRX8_9EURO</name>
<sequence>MAANECTRPTTSVFQGLLGGGFHRVVTILTYRPGRSDVDVLATTAKVPGYKTSSQPFHAAVLPKSVADLYAGYECVL</sequence>
<protein>
    <submittedName>
        <fullName evidence="1">Uncharacterized protein</fullName>
    </submittedName>
</protein>
<keyword evidence="2" id="KW-1185">Reference proteome</keyword>
<dbReference type="AlphaFoldDB" id="A0A4S3JRX8"/>
<accession>A0A4S3JRX8</accession>
<evidence type="ECO:0000313" key="2">
    <source>
        <dbReference type="Proteomes" id="UP000308092"/>
    </source>
</evidence>
<dbReference type="VEuPathDB" id="FungiDB:EYZ11_002010"/>
<comment type="caution">
    <text evidence="1">The sequence shown here is derived from an EMBL/GenBank/DDBJ whole genome shotgun (WGS) entry which is preliminary data.</text>
</comment>
<dbReference type="EMBL" id="SOSA01000042">
    <property type="protein sequence ID" value="THC98502.1"/>
    <property type="molecule type" value="Genomic_DNA"/>
</dbReference>
<gene>
    <name evidence="1" type="ORF">EYZ11_002010</name>
</gene>
<evidence type="ECO:0000313" key="1">
    <source>
        <dbReference type="EMBL" id="THC98502.1"/>
    </source>
</evidence>
<dbReference type="Proteomes" id="UP000308092">
    <property type="component" value="Unassembled WGS sequence"/>
</dbReference>